<dbReference type="RefSeq" id="WP_348716553.1">
    <property type="nucleotide sequence ID" value="NZ_CAXJIO010000011.1"/>
</dbReference>
<dbReference type="PANTHER" id="PTHR20883">
    <property type="entry name" value="PHYTANOYL-COA DIOXYGENASE DOMAIN CONTAINING 1"/>
    <property type="match status" value="1"/>
</dbReference>
<protein>
    <recommendedName>
        <fullName evidence="3">Phytanoyl-CoA dioxygenase</fullName>
    </recommendedName>
</protein>
<evidence type="ECO:0000313" key="1">
    <source>
        <dbReference type="EMBL" id="CAL2102821.1"/>
    </source>
</evidence>
<evidence type="ECO:0000313" key="2">
    <source>
        <dbReference type="Proteomes" id="UP001497527"/>
    </source>
</evidence>
<dbReference type="EMBL" id="CAXJIO010000011">
    <property type="protein sequence ID" value="CAL2102821.1"/>
    <property type="molecule type" value="Genomic_DNA"/>
</dbReference>
<evidence type="ECO:0008006" key="3">
    <source>
        <dbReference type="Google" id="ProtNLM"/>
    </source>
</evidence>
<organism evidence="1 2">
    <name type="scientific">Tenacibaculum polynesiense</name>
    <dbReference type="NCBI Taxonomy" id="3137857"/>
    <lineage>
        <taxon>Bacteria</taxon>
        <taxon>Pseudomonadati</taxon>
        <taxon>Bacteroidota</taxon>
        <taxon>Flavobacteriia</taxon>
        <taxon>Flavobacteriales</taxon>
        <taxon>Flavobacteriaceae</taxon>
        <taxon>Tenacibaculum</taxon>
    </lineage>
</organism>
<dbReference type="Pfam" id="PF05721">
    <property type="entry name" value="PhyH"/>
    <property type="match status" value="1"/>
</dbReference>
<dbReference type="SUPFAM" id="SSF51197">
    <property type="entry name" value="Clavaminate synthase-like"/>
    <property type="match status" value="1"/>
</dbReference>
<name>A0ABP1F344_9FLAO</name>
<keyword evidence="2" id="KW-1185">Reference proteome</keyword>
<comment type="caution">
    <text evidence="1">The sequence shown here is derived from an EMBL/GenBank/DDBJ whole genome shotgun (WGS) entry which is preliminary data.</text>
</comment>
<reference evidence="1 2" key="1">
    <citation type="submission" date="2024-05" db="EMBL/GenBank/DDBJ databases">
        <authorList>
            <person name="Duchaud E."/>
        </authorList>
    </citation>
    <scope>NUCLEOTIDE SEQUENCE [LARGE SCALE GENOMIC DNA]</scope>
    <source>
        <strain evidence="1">Ena-SAMPLE-TAB-13-05-2024-13:56:06:370-140308</strain>
    </source>
</reference>
<gene>
    <name evidence="1" type="ORF">T190423A01A_20572</name>
</gene>
<dbReference type="Gene3D" id="2.60.120.620">
    <property type="entry name" value="q2cbj1_9rhob like domain"/>
    <property type="match status" value="1"/>
</dbReference>
<proteinExistence type="predicted"/>
<dbReference type="InterPro" id="IPR008775">
    <property type="entry name" value="Phytyl_CoA_dOase-like"/>
</dbReference>
<sequence length="306" mass="36059">MKTYFKDQKLNQEFLENGFIKIKLFNNEEVRRIEKFGKKIKNQKKPHHDNVMSFNTNGADDLDYNSFFESLINQKIKDMLYGYEFLNATIANKPKRSQSLPWHYDLSIYDEEKFGRPISIWAGFKSTNSKNGNLILIPKSNKLALPLYPYAPNRNILISHLYDYKKLIQERALAIPLKKGEVIIHDQGIFHSSSPNRSFFRDRLAYKLLLIPSNVDKFSFSYFYEDEQTINVHEIPKEKMRNEVIKTLREFYSDQTKFPIFSKFKVSFSPEAKISNEKINEILETPINDIKPTKIISHYFSKILTS</sequence>
<accession>A0ABP1F344</accession>
<dbReference type="Proteomes" id="UP001497527">
    <property type="component" value="Unassembled WGS sequence"/>
</dbReference>
<dbReference type="PANTHER" id="PTHR20883:SF46">
    <property type="entry name" value="PHYTANOYL-COA HYDROXYLASE"/>
    <property type="match status" value="1"/>
</dbReference>